<reference evidence="3" key="1">
    <citation type="submission" date="2014-12" db="EMBL/GenBank/DDBJ databases">
        <authorList>
            <person name="Salcher M.M."/>
        </authorList>
    </citation>
    <scope>NUCLEOTIDE SEQUENCE [LARGE SCALE GENOMIC DNA]</scope>
    <source>
        <strain evidence="3">MMS-10A-171</strain>
    </source>
</reference>
<comment type="function">
    <text evidence="1">Allows the formation of correctly charged Asn-tRNA(Asn) or Gln-tRNA(Gln) through the transamidation of misacylated Asp-tRNA(Asn) or Glu-tRNA(Gln) in organisms which lack either or both of asparaginyl-tRNA or glutaminyl-tRNA synthetases. The reaction takes place in the presence of glutamine and ATP through an activated phospho-Asp-tRNA(Asn) or phospho-Glu-tRNA(Gln).</text>
</comment>
<dbReference type="Proteomes" id="UP000064007">
    <property type="component" value="Chromosome 1"/>
</dbReference>
<dbReference type="InterPro" id="IPR003837">
    <property type="entry name" value="GatC"/>
</dbReference>
<dbReference type="OrthoDB" id="9794326at2"/>
<dbReference type="GO" id="GO:0016740">
    <property type="term" value="F:transferase activity"/>
    <property type="evidence" value="ECO:0007669"/>
    <property type="project" value="UniProtKB-KW"/>
</dbReference>
<dbReference type="InterPro" id="IPR036113">
    <property type="entry name" value="Asp/Glu-ADT_sf_sub_c"/>
</dbReference>
<dbReference type="KEGG" id="mbat:BN1208_1308"/>
<dbReference type="GO" id="GO:0006450">
    <property type="term" value="P:regulation of translational fidelity"/>
    <property type="evidence" value="ECO:0007669"/>
    <property type="project" value="InterPro"/>
</dbReference>
<comment type="catalytic activity">
    <reaction evidence="1">
        <text>L-aspartyl-tRNA(Asn) + L-glutamine + ATP + H2O = L-asparaginyl-tRNA(Asn) + L-glutamate + ADP + phosphate + 2 H(+)</text>
        <dbReference type="Rhea" id="RHEA:14513"/>
        <dbReference type="Rhea" id="RHEA-COMP:9674"/>
        <dbReference type="Rhea" id="RHEA-COMP:9677"/>
        <dbReference type="ChEBI" id="CHEBI:15377"/>
        <dbReference type="ChEBI" id="CHEBI:15378"/>
        <dbReference type="ChEBI" id="CHEBI:29985"/>
        <dbReference type="ChEBI" id="CHEBI:30616"/>
        <dbReference type="ChEBI" id="CHEBI:43474"/>
        <dbReference type="ChEBI" id="CHEBI:58359"/>
        <dbReference type="ChEBI" id="CHEBI:78515"/>
        <dbReference type="ChEBI" id="CHEBI:78516"/>
        <dbReference type="ChEBI" id="CHEBI:456216"/>
    </reaction>
</comment>
<dbReference type="Gene3D" id="1.10.20.60">
    <property type="entry name" value="Glu-tRNAGln amidotransferase C subunit, N-terminal domain"/>
    <property type="match status" value="1"/>
</dbReference>
<protein>
    <recommendedName>
        <fullName evidence="1">Aspartyl/glutamyl-tRNA(Asn/Gln) amidotransferase subunit C</fullName>
        <shortName evidence="1">Asp/Glu-ADT subunit C</shortName>
        <ecNumber evidence="1">6.3.5.-</ecNumber>
    </recommendedName>
</protein>
<dbReference type="PANTHER" id="PTHR15004:SF0">
    <property type="entry name" value="GLUTAMYL-TRNA(GLN) AMIDOTRANSFERASE SUBUNIT C, MITOCHONDRIAL"/>
    <property type="match status" value="1"/>
</dbReference>
<accession>A0A0D6EY53</accession>
<dbReference type="STRING" id="1581557.BN1208_1308"/>
<evidence type="ECO:0000313" key="2">
    <source>
        <dbReference type="EMBL" id="CEZ20188.1"/>
    </source>
</evidence>
<name>A0A0D6EY53_9PROT</name>
<keyword evidence="1 2" id="KW-0436">Ligase</keyword>
<keyword evidence="3" id="KW-1185">Reference proteome</keyword>
<keyword evidence="1" id="KW-0547">Nucleotide-binding</keyword>
<comment type="similarity">
    <text evidence="1">Belongs to the GatC family.</text>
</comment>
<proteinExistence type="inferred from homology"/>
<keyword evidence="1" id="KW-0067">ATP-binding</keyword>
<comment type="subunit">
    <text evidence="1">Heterotrimer of A, B and C subunits.</text>
</comment>
<gene>
    <name evidence="1 2" type="primary">gatC</name>
    <name evidence="2" type="ORF">BN1208_1308</name>
</gene>
<dbReference type="GO" id="GO:0005524">
    <property type="term" value="F:ATP binding"/>
    <property type="evidence" value="ECO:0007669"/>
    <property type="project" value="UniProtKB-KW"/>
</dbReference>
<dbReference type="GO" id="GO:0006412">
    <property type="term" value="P:translation"/>
    <property type="evidence" value="ECO:0007669"/>
    <property type="project" value="UniProtKB-UniRule"/>
</dbReference>
<dbReference type="GO" id="GO:0050566">
    <property type="term" value="F:asparaginyl-tRNA synthase (glutamine-hydrolyzing) activity"/>
    <property type="evidence" value="ECO:0007669"/>
    <property type="project" value="RHEA"/>
</dbReference>
<dbReference type="EMBL" id="LN827929">
    <property type="protein sequence ID" value="CEZ20188.1"/>
    <property type="molecule type" value="Genomic_DNA"/>
</dbReference>
<comment type="catalytic activity">
    <reaction evidence="1">
        <text>L-glutamyl-tRNA(Gln) + L-glutamine + ATP + H2O = L-glutaminyl-tRNA(Gln) + L-glutamate + ADP + phosphate + H(+)</text>
        <dbReference type="Rhea" id="RHEA:17521"/>
        <dbReference type="Rhea" id="RHEA-COMP:9681"/>
        <dbReference type="Rhea" id="RHEA-COMP:9684"/>
        <dbReference type="ChEBI" id="CHEBI:15377"/>
        <dbReference type="ChEBI" id="CHEBI:15378"/>
        <dbReference type="ChEBI" id="CHEBI:29985"/>
        <dbReference type="ChEBI" id="CHEBI:30616"/>
        <dbReference type="ChEBI" id="CHEBI:43474"/>
        <dbReference type="ChEBI" id="CHEBI:58359"/>
        <dbReference type="ChEBI" id="CHEBI:78520"/>
        <dbReference type="ChEBI" id="CHEBI:78521"/>
        <dbReference type="ChEBI" id="CHEBI:456216"/>
    </reaction>
</comment>
<dbReference type="EC" id="6.3.5.-" evidence="1"/>
<dbReference type="GO" id="GO:0070681">
    <property type="term" value="P:glutaminyl-tRNAGln biosynthesis via transamidation"/>
    <property type="evidence" value="ECO:0007669"/>
    <property type="project" value="TreeGrafter"/>
</dbReference>
<keyword evidence="1" id="KW-0648">Protein biosynthesis</keyword>
<organism evidence="2 3">
    <name type="scientific">Candidatus Methylopumilus planktonicus</name>
    <dbReference type="NCBI Taxonomy" id="1581557"/>
    <lineage>
        <taxon>Bacteria</taxon>
        <taxon>Pseudomonadati</taxon>
        <taxon>Pseudomonadota</taxon>
        <taxon>Betaproteobacteria</taxon>
        <taxon>Nitrosomonadales</taxon>
        <taxon>Methylophilaceae</taxon>
        <taxon>Candidatus Methylopumilus</taxon>
    </lineage>
</organism>
<dbReference type="Pfam" id="PF02686">
    <property type="entry name" value="GatC"/>
    <property type="match status" value="1"/>
</dbReference>
<dbReference type="HAMAP" id="MF_00122">
    <property type="entry name" value="GatC"/>
    <property type="match status" value="1"/>
</dbReference>
<dbReference type="GO" id="GO:0050567">
    <property type="term" value="F:glutaminyl-tRNA synthase (glutamine-hydrolyzing) activity"/>
    <property type="evidence" value="ECO:0007669"/>
    <property type="project" value="UniProtKB-UniRule"/>
</dbReference>
<dbReference type="AlphaFoldDB" id="A0A0D6EY53"/>
<dbReference type="RefSeq" id="WP_046488958.1">
    <property type="nucleotide sequence ID" value="NZ_LN827929.1"/>
</dbReference>
<dbReference type="NCBIfam" id="TIGR00135">
    <property type="entry name" value="gatC"/>
    <property type="match status" value="1"/>
</dbReference>
<sequence length="95" mass="10708">MSITHDEIKKIAHLARIKITEEEADATIEKLSGILNLIKDMKKVDTTNISPMSHSQSVTQRLREDIVTETNQREKLQKIAPEVSGGLYIVPQVIE</sequence>
<dbReference type="SUPFAM" id="SSF141000">
    <property type="entry name" value="Glu-tRNAGln amidotransferase C subunit"/>
    <property type="match status" value="1"/>
</dbReference>
<dbReference type="PANTHER" id="PTHR15004">
    <property type="entry name" value="GLUTAMYL-TRNA(GLN) AMIDOTRANSFERASE SUBUNIT C, MITOCHONDRIAL"/>
    <property type="match status" value="1"/>
</dbReference>
<keyword evidence="2" id="KW-0808">Transferase</keyword>
<dbReference type="HOGENOM" id="CLU_105899_2_2_4"/>
<evidence type="ECO:0000313" key="3">
    <source>
        <dbReference type="Proteomes" id="UP000064007"/>
    </source>
</evidence>
<evidence type="ECO:0000256" key="1">
    <source>
        <dbReference type="HAMAP-Rule" id="MF_00122"/>
    </source>
</evidence>